<evidence type="ECO:0000313" key="4">
    <source>
        <dbReference type="Proteomes" id="UP000051530"/>
    </source>
</evidence>
<dbReference type="Proteomes" id="UP000051530">
    <property type="component" value="Unassembled WGS sequence"/>
</dbReference>
<evidence type="ECO:0000256" key="1">
    <source>
        <dbReference type="SAM" id="MobiDB-lite"/>
    </source>
</evidence>
<feature type="chain" id="PRO_5006398923" evidence="2">
    <location>
        <begin position="25"/>
        <end position="95"/>
    </location>
</feature>
<dbReference type="VEuPathDB" id="MicrosporidiaDB:M153_24230001712"/>
<organism evidence="3 4">
    <name type="scientific">Pseudoloma neurophilia</name>
    <dbReference type="NCBI Taxonomy" id="146866"/>
    <lineage>
        <taxon>Eukaryota</taxon>
        <taxon>Fungi</taxon>
        <taxon>Fungi incertae sedis</taxon>
        <taxon>Microsporidia</taxon>
        <taxon>Pseudoloma</taxon>
    </lineage>
</organism>
<dbReference type="EMBL" id="LGUB01000635">
    <property type="protein sequence ID" value="KRH92854.1"/>
    <property type="molecule type" value="Genomic_DNA"/>
</dbReference>
<keyword evidence="4" id="KW-1185">Reference proteome</keyword>
<sequence length="95" mass="10691">MKITLFNFVTFFVLFSLLTRIVKADGTEEENSSNTNPQKPEEVDKKVTEKITEKETDKDKNEESTDKKKKKKNTASSIVNMALSAVTVVCMCIAL</sequence>
<evidence type="ECO:0000313" key="3">
    <source>
        <dbReference type="EMBL" id="KRH92854.1"/>
    </source>
</evidence>
<dbReference type="AlphaFoldDB" id="A0A0R0LTX8"/>
<feature type="region of interest" description="Disordered" evidence="1">
    <location>
        <begin position="26"/>
        <end position="75"/>
    </location>
</feature>
<feature type="signal peptide" evidence="2">
    <location>
        <begin position="1"/>
        <end position="24"/>
    </location>
</feature>
<reference evidence="3 4" key="1">
    <citation type="submission" date="2015-07" db="EMBL/GenBank/DDBJ databases">
        <title>The genome of Pseudoloma neurophilia, a relevant intracellular parasite of the zebrafish.</title>
        <authorList>
            <person name="Ndikumana S."/>
            <person name="Pelin A."/>
            <person name="Sanders J."/>
            <person name="Corradi N."/>
        </authorList>
    </citation>
    <scope>NUCLEOTIDE SEQUENCE [LARGE SCALE GENOMIC DNA]</scope>
    <source>
        <strain evidence="3 4">MK1</strain>
    </source>
</reference>
<accession>A0A0R0LTX8</accession>
<name>A0A0R0LTX8_9MICR</name>
<keyword evidence="2" id="KW-0732">Signal</keyword>
<comment type="caution">
    <text evidence="3">The sequence shown here is derived from an EMBL/GenBank/DDBJ whole genome shotgun (WGS) entry which is preliminary data.</text>
</comment>
<proteinExistence type="predicted"/>
<evidence type="ECO:0000256" key="2">
    <source>
        <dbReference type="SAM" id="SignalP"/>
    </source>
</evidence>
<feature type="compositionally biased region" description="Basic and acidic residues" evidence="1">
    <location>
        <begin position="39"/>
        <end position="66"/>
    </location>
</feature>
<gene>
    <name evidence="3" type="ORF">M153_24230001712</name>
</gene>
<protein>
    <submittedName>
        <fullName evidence="3">Uncharacterized protein</fullName>
    </submittedName>
</protein>